<sequence>METERTRPMFPWYKERLETKYLKAPANKISLVGSCCRFANMRLDDFSDCSSDLSRNQRGVSSVIFQRDTSNHNSSQKHIKGLSKEHTCFSKQMIQKQIRRDYVAAVEEKLKQHPLAMFPHYRDHMTPELFDKVVSVLDPDMGEYSVSALPTPTGDHAEDEGEESCTVPRKDEGKRVKQGASADNISPDVQHESHRNPYILQMNGNGSKKGRTGKLYQLSKHKDMKSAATIFSRWFASPDEETNITESAVH</sequence>
<evidence type="ECO:0000313" key="4">
    <source>
        <dbReference type="Proteomes" id="UP001619887"/>
    </source>
</evidence>
<feature type="region of interest" description="Disordered" evidence="2">
    <location>
        <begin position="144"/>
        <end position="212"/>
    </location>
</feature>
<reference evidence="3 4" key="1">
    <citation type="journal article" date="2022" name="G3 (Bethesda)">
        <title>Evaluating Illumina-, Nanopore-, and PacBio-based genome assembly strategies with the bald notothen, Trematomus borchgrevinki.</title>
        <authorList>
            <person name="Rayamajhi N."/>
            <person name="Cheng C.C."/>
            <person name="Catchen J.M."/>
        </authorList>
    </citation>
    <scope>NUCLEOTIDE SEQUENCE [LARGE SCALE GENOMIC DNA]</scope>
    <source>
        <strain evidence="3">AGRC-2024</strain>
    </source>
</reference>
<dbReference type="EMBL" id="JBIYXZ010002071">
    <property type="protein sequence ID" value="KAL3062555.1"/>
    <property type="molecule type" value="Genomic_DNA"/>
</dbReference>
<dbReference type="Pfam" id="PF14642">
    <property type="entry name" value="FAM47"/>
    <property type="match status" value="1"/>
</dbReference>
<name>A0ABD2H961_PAGBO</name>
<proteinExistence type="inferred from homology"/>
<organism evidence="3 4">
    <name type="scientific">Pagothenia borchgrevinki</name>
    <name type="common">Bald rockcod</name>
    <name type="synonym">Trematomus borchgrevinki</name>
    <dbReference type="NCBI Taxonomy" id="8213"/>
    <lineage>
        <taxon>Eukaryota</taxon>
        <taxon>Metazoa</taxon>
        <taxon>Chordata</taxon>
        <taxon>Craniata</taxon>
        <taxon>Vertebrata</taxon>
        <taxon>Euteleostomi</taxon>
        <taxon>Actinopterygii</taxon>
        <taxon>Neopterygii</taxon>
        <taxon>Teleostei</taxon>
        <taxon>Neoteleostei</taxon>
        <taxon>Acanthomorphata</taxon>
        <taxon>Eupercaria</taxon>
        <taxon>Perciformes</taxon>
        <taxon>Notothenioidei</taxon>
        <taxon>Nototheniidae</taxon>
        <taxon>Pagothenia</taxon>
    </lineage>
</organism>
<evidence type="ECO:0000256" key="1">
    <source>
        <dbReference type="ARBA" id="ARBA00005277"/>
    </source>
</evidence>
<gene>
    <name evidence="3" type="ORF">OYC64_002377</name>
</gene>
<comment type="similarity">
    <text evidence="1">Belongs to the FAM47 family.</text>
</comment>
<evidence type="ECO:0000256" key="2">
    <source>
        <dbReference type="SAM" id="MobiDB-lite"/>
    </source>
</evidence>
<dbReference type="Proteomes" id="UP001619887">
    <property type="component" value="Unassembled WGS sequence"/>
</dbReference>
<reference evidence="3 4" key="2">
    <citation type="journal article" date="2024" name="G3 (Bethesda)">
        <title>The genome of the cryopelagic Antarctic bald notothen, Trematomus borchgrevinki.</title>
        <authorList>
            <person name="Rayamajhi N."/>
            <person name="Rivera-Colon A.G."/>
            <person name="Minhas B.F."/>
            <person name="Cheng C.C."/>
            <person name="Catchen J.M."/>
        </authorList>
    </citation>
    <scope>NUCLEOTIDE SEQUENCE [LARGE SCALE GENOMIC DNA]</scope>
    <source>
        <strain evidence="3">AGRC-2024</strain>
    </source>
</reference>
<dbReference type="PANTHER" id="PTHR46449">
    <property type="entry name" value="ZGC:158260"/>
    <property type="match status" value="1"/>
</dbReference>
<dbReference type="AlphaFoldDB" id="A0ABD2H961"/>
<dbReference type="InterPro" id="IPR032743">
    <property type="entry name" value="FAM47"/>
</dbReference>
<accession>A0ABD2H961</accession>
<keyword evidence="4" id="KW-1185">Reference proteome</keyword>
<dbReference type="PANTHER" id="PTHR46449:SF5">
    <property type="entry name" value="FAMILY WITH SEQUENCE SIMILARITY 47 MEMBER E"/>
    <property type="match status" value="1"/>
</dbReference>
<protein>
    <submittedName>
        <fullName evidence="3">Uncharacterized protein</fullName>
    </submittedName>
</protein>
<evidence type="ECO:0000313" key="3">
    <source>
        <dbReference type="EMBL" id="KAL3062555.1"/>
    </source>
</evidence>
<comment type="caution">
    <text evidence="3">The sequence shown here is derived from an EMBL/GenBank/DDBJ whole genome shotgun (WGS) entry which is preliminary data.</text>
</comment>